<dbReference type="Proteomes" id="UP000282435">
    <property type="component" value="Chromosome"/>
</dbReference>
<name>A0A3S9SMG8_EIKCO</name>
<sequence length="163" mass="19360">MAIFRESTKINDNICKEVIRSYLQFDKKTLDFSFNEESLIRNGWIYAAIDGSFLEEDEVSRIISLSKKSQFFCLNLDRLFNISPYEIIVYKFDNNLEDWKTILSPDEEYTLWSSLLFNMDNLLIIKPWSSGYNLLIAGEENIVRNICTDNYWIFNNKYPIYPL</sequence>
<dbReference type="OrthoDB" id="8614681at2"/>
<dbReference type="RefSeq" id="WP_126984054.1">
    <property type="nucleotide sequence ID" value="NZ_CP034670.1"/>
</dbReference>
<dbReference type="AlphaFoldDB" id="A0A3S9SMG8"/>
<dbReference type="EMBL" id="CP034670">
    <property type="protein sequence ID" value="AZR60618.1"/>
    <property type="molecule type" value="Genomic_DNA"/>
</dbReference>
<accession>A0A3S9SMG8</accession>
<reference evidence="1 2" key="1">
    <citation type="submission" date="2018-12" db="EMBL/GenBank/DDBJ databases">
        <title>Genome sequencing of Eikenella corrodens KCOM 3110 (= JS217).</title>
        <authorList>
            <person name="Koo J.-K."/>
            <person name="Park S.-N."/>
            <person name="Lim Y.K."/>
        </authorList>
    </citation>
    <scope>NUCLEOTIDE SEQUENCE [LARGE SCALE GENOMIC DNA]</scope>
    <source>
        <strain evidence="1 2">KCOM 3110</strain>
    </source>
</reference>
<protein>
    <submittedName>
        <fullName evidence="1">Uncharacterized protein</fullName>
    </submittedName>
</protein>
<evidence type="ECO:0000313" key="2">
    <source>
        <dbReference type="Proteomes" id="UP000282435"/>
    </source>
</evidence>
<evidence type="ECO:0000313" key="1">
    <source>
        <dbReference type="EMBL" id="AZR60618.1"/>
    </source>
</evidence>
<organism evidence="1 2">
    <name type="scientific">Eikenella corrodens</name>
    <dbReference type="NCBI Taxonomy" id="539"/>
    <lineage>
        <taxon>Bacteria</taxon>
        <taxon>Pseudomonadati</taxon>
        <taxon>Pseudomonadota</taxon>
        <taxon>Betaproteobacteria</taxon>
        <taxon>Neisseriales</taxon>
        <taxon>Neisseriaceae</taxon>
        <taxon>Eikenella</taxon>
    </lineage>
</organism>
<gene>
    <name evidence="1" type="ORF">ELB75_11770</name>
</gene>
<proteinExistence type="predicted"/>